<feature type="DNA-binding region" description="H-T-H motif" evidence="4">
    <location>
        <begin position="36"/>
        <end position="55"/>
    </location>
</feature>
<dbReference type="GO" id="GO:0000976">
    <property type="term" value="F:transcription cis-regulatory region binding"/>
    <property type="evidence" value="ECO:0007669"/>
    <property type="project" value="TreeGrafter"/>
</dbReference>
<keyword evidence="1" id="KW-0805">Transcription regulation</keyword>
<dbReference type="SUPFAM" id="SSF48498">
    <property type="entry name" value="Tetracyclin repressor-like, C-terminal domain"/>
    <property type="match status" value="1"/>
</dbReference>
<gene>
    <name evidence="6" type="ORF">BBK14_25715</name>
</gene>
<evidence type="ECO:0000313" key="7">
    <source>
        <dbReference type="Proteomes" id="UP000179769"/>
    </source>
</evidence>
<keyword evidence="7" id="KW-1185">Reference proteome</keyword>
<dbReference type="PROSITE" id="PS50977">
    <property type="entry name" value="HTH_TETR_2"/>
    <property type="match status" value="1"/>
</dbReference>
<evidence type="ECO:0000256" key="1">
    <source>
        <dbReference type="ARBA" id="ARBA00023015"/>
    </source>
</evidence>
<organism evidence="6 7">
    <name type="scientific">Parafrankia soli</name>
    <dbReference type="NCBI Taxonomy" id="2599596"/>
    <lineage>
        <taxon>Bacteria</taxon>
        <taxon>Bacillati</taxon>
        <taxon>Actinomycetota</taxon>
        <taxon>Actinomycetes</taxon>
        <taxon>Frankiales</taxon>
        <taxon>Frankiaceae</taxon>
        <taxon>Parafrankia</taxon>
    </lineage>
</organism>
<dbReference type="RefSeq" id="WP_071066220.1">
    <property type="nucleotide sequence ID" value="NZ_MAXA01000249.1"/>
</dbReference>
<dbReference type="EMBL" id="MAXA01000249">
    <property type="protein sequence ID" value="OHV22175.1"/>
    <property type="molecule type" value="Genomic_DNA"/>
</dbReference>
<dbReference type="Pfam" id="PF21597">
    <property type="entry name" value="TetR_C_43"/>
    <property type="match status" value="1"/>
</dbReference>
<dbReference type="Pfam" id="PF00440">
    <property type="entry name" value="TetR_N"/>
    <property type="match status" value="1"/>
</dbReference>
<dbReference type="OrthoDB" id="3192968at2"/>
<evidence type="ECO:0000256" key="2">
    <source>
        <dbReference type="ARBA" id="ARBA00023125"/>
    </source>
</evidence>
<proteinExistence type="predicted"/>
<dbReference type="Gene3D" id="1.10.357.10">
    <property type="entry name" value="Tetracycline Repressor, domain 2"/>
    <property type="match status" value="1"/>
</dbReference>
<evidence type="ECO:0000259" key="5">
    <source>
        <dbReference type="PROSITE" id="PS50977"/>
    </source>
</evidence>
<keyword evidence="3" id="KW-0804">Transcription</keyword>
<dbReference type="GO" id="GO:0003700">
    <property type="term" value="F:DNA-binding transcription factor activity"/>
    <property type="evidence" value="ECO:0007669"/>
    <property type="project" value="TreeGrafter"/>
</dbReference>
<dbReference type="SUPFAM" id="SSF46689">
    <property type="entry name" value="Homeodomain-like"/>
    <property type="match status" value="1"/>
</dbReference>
<evidence type="ECO:0000256" key="4">
    <source>
        <dbReference type="PROSITE-ProRule" id="PRU00335"/>
    </source>
</evidence>
<name>A0A1S1PMQ7_9ACTN</name>
<comment type="caution">
    <text evidence="6">The sequence shown here is derived from an EMBL/GenBank/DDBJ whole genome shotgun (WGS) entry which is preliminary data.</text>
</comment>
<sequence length="213" mass="23287">MTAGSPERLRADARRNRRKILATAALAFVEDGPYVPMEEIARRAGVGVGTLYRHFPDRDALIMAVVRDNLAATLVRARQAAAEEEQAWDALVRSMSASDETRLVLRLPTLFSPAIVAAIQADPEIRRIRRELVAVIDSLVRRAQNEGSLRADVGTGDLIHLFSLLLRGVRRTPDDTADVALERAQAVILDGLRAHSGDLLPGRPLSATDLEAE</sequence>
<dbReference type="InterPro" id="IPR050109">
    <property type="entry name" value="HTH-type_TetR-like_transc_reg"/>
</dbReference>
<dbReference type="PANTHER" id="PTHR30055:SF234">
    <property type="entry name" value="HTH-TYPE TRANSCRIPTIONAL REGULATOR BETI"/>
    <property type="match status" value="1"/>
</dbReference>
<dbReference type="PRINTS" id="PR00455">
    <property type="entry name" value="HTHTETR"/>
</dbReference>
<dbReference type="InterPro" id="IPR049445">
    <property type="entry name" value="TetR_SbtR-like_C"/>
</dbReference>
<dbReference type="InterPro" id="IPR001647">
    <property type="entry name" value="HTH_TetR"/>
</dbReference>
<feature type="domain" description="HTH tetR-type" evidence="5">
    <location>
        <begin position="14"/>
        <end position="73"/>
    </location>
</feature>
<dbReference type="InterPro" id="IPR036271">
    <property type="entry name" value="Tet_transcr_reg_TetR-rel_C_sf"/>
</dbReference>
<protein>
    <submittedName>
        <fullName evidence="6">TetR family transcriptional regulator</fullName>
    </submittedName>
</protein>
<dbReference type="AlphaFoldDB" id="A0A1S1PMQ7"/>
<dbReference type="PANTHER" id="PTHR30055">
    <property type="entry name" value="HTH-TYPE TRANSCRIPTIONAL REGULATOR RUTR"/>
    <property type="match status" value="1"/>
</dbReference>
<accession>A0A1S1PMQ7</accession>
<evidence type="ECO:0000313" key="6">
    <source>
        <dbReference type="EMBL" id="OHV22175.1"/>
    </source>
</evidence>
<evidence type="ECO:0000256" key="3">
    <source>
        <dbReference type="ARBA" id="ARBA00023163"/>
    </source>
</evidence>
<dbReference type="Proteomes" id="UP000179769">
    <property type="component" value="Unassembled WGS sequence"/>
</dbReference>
<reference evidence="7" key="1">
    <citation type="submission" date="2016-07" db="EMBL/GenBank/DDBJ databases">
        <title>Frankia sp. NRRL B-16219 Genome sequencing.</title>
        <authorList>
            <person name="Ghodhbane-Gtari F."/>
            <person name="Swanson E."/>
            <person name="Gueddou A."/>
            <person name="Louati M."/>
            <person name="Nouioui I."/>
            <person name="Hezbri K."/>
            <person name="Abebe-Akele F."/>
            <person name="Simpson S."/>
            <person name="Morris K."/>
            <person name="Thomas K."/>
            <person name="Gtari M."/>
            <person name="Tisa L.S."/>
        </authorList>
    </citation>
    <scope>NUCLEOTIDE SEQUENCE [LARGE SCALE GENOMIC DNA]</scope>
    <source>
        <strain evidence="7">NRRL B-16219</strain>
    </source>
</reference>
<dbReference type="InterPro" id="IPR009057">
    <property type="entry name" value="Homeodomain-like_sf"/>
</dbReference>
<keyword evidence="2 4" id="KW-0238">DNA-binding</keyword>